<dbReference type="GO" id="GO:0003677">
    <property type="term" value="F:DNA binding"/>
    <property type="evidence" value="ECO:0007669"/>
    <property type="project" value="InterPro"/>
</dbReference>
<protein>
    <recommendedName>
        <fullName evidence="4">Metal sensitive transcriptional repressor</fullName>
    </recommendedName>
</protein>
<dbReference type="GO" id="GO:0045892">
    <property type="term" value="P:negative regulation of DNA-templated transcription"/>
    <property type="evidence" value="ECO:0007669"/>
    <property type="project" value="UniProtKB-ARBA"/>
</dbReference>
<dbReference type="STRING" id="207559.Dde_0676"/>
<dbReference type="InterPro" id="IPR003735">
    <property type="entry name" value="Metal_Tscrpt_repr"/>
</dbReference>
<dbReference type="EMBL" id="CP000112">
    <property type="protein sequence ID" value="ABB37477.2"/>
    <property type="molecule type" value="Genomic_DNA"/>
</dbReference>
<sequence>MEEINTEQEQIKKNVIQRMKRVEGQIRGIQRMIEEGKECEDILVQVRAARSALQSASRLILKRYLLKCHIDSLRNSDDPTEPLDKVIDVLSHYVES</sequence>
<name>Q315B9_OLEA2</name>
<dbReference type="eggNOG" id="COG1937">
    <property type="taxonomic scope" value="Bacteria"/>
</dbReference>
<organism evidence="2 3">
    <name type="scientific">Oleidesulfovibrio alaskensis (strain ATCC BAA-1058 / DSM 17464 / G20)</name>
    <name type="common">Desulfovibrio alaskensis</name>
    <dbReference type="NCBI Taxonomy" id="207559"/>
    <lineage>
        <taxon>Bacteria</taxon>
        <taxon>Pseudomonadati</taxon>
        <taxon>Thermodesulfobacteriota</taxon>
        <taxon>Desulfovibrionia</taxon>
        <taxon>Desulfovibrionales</taxon>
        <taxon>Desulfovibrionaceae</taxon>
        <taxon>Oleidesulfovibrio</taxon>
    </lineage>
</organism>
<evidence type="ECO:0000256" key="1">
    <source>
        <dbReference type="ARBA" id="ARBA00005260"/>
    </source>
</evidence>
<dbReference type="GO" id="GO:0046872">
    <property type="term" value="F:metal ion binding"/>
    <property type="evidence" value="ECO:0007669"/>
    <property type="project" value="InterPro"/>
</dbReference>
<dbReference type="PANTHER" id="PTHR33677">
    <property type="entry name" value="TRANSCRIPTIONAL REPRESSOR FRMR-RELATED"/>
    <property type="match status" value="1"/>
</dbReference>
<keyword evidence="3" id="KW-1185">Reference proteome</keyword>
<comment type="similarity">
    <text evidence="1">Belongs to the FrmR/RcnR family.</text>
</comment>
<proteinExistence type="inferred from homology"/>
<dbReference type="Gene3D" id="1.20.58.1000">
    <property type="entry name" value="Metal-sensitive repressor, helix protomer"/>
    <property type="match status" value="1"/>
</dbReference>
<dbReference type="InterPro" id="IPR038390">
    <property type="entry name" value="Metal_Tscrpt_repr_sf"/>
</dbReference>
<dbReference type="Proteomes" id="UP000002710">
    <property type="component" value="Chromosome"/>
</dbReference>
<dbReference type="RefSeq" id="WP_011366765.1">
    <property type="nucleotide sequence ID" value="NC_007519.1"/>
</dbReference>
<gene>
    <name evidence="2" type="ordered locus">Dde_0676</name>
</gene>
<evidence type="ECO:0000313" key="3">
    <source>
        <dbReference type="Proteomes" id="UP000002710"/>
    </source>
</evidence>
<evidence type="ECO:0008006" key="4">
    <source>
        <dbReference type="Google" id="ProtNLM"/>
    </source>
</evidence>
<reference evidence="2 3" key="1">
    <citation type="journal article" date="2011" name="J. Bacteriol.">
        <title>Complete genome sequence and updated annotation of Desulfovibrio alaskensis G20.</title>
        <authorList>
            <person name="Hauser L.J."/>
            <person name="Land M.L."/>
            <person name="Brown S.D."/>
            <person name="Larimer F."/>
            <person name="Keller K.L."/>
            <person name="Rapp-Giles B.J."/>
            <person name="Price M.N."/>
            <person name="Lin M."/>
            <person name="Bruce D.C."/>
            <person name="Detter J.C."/>
            <person name="Tapia R."/>
            <person name="Han C.S."/>
            <person name="Goodwin L.A."/>
            <person name="Cheng J.F."/>
            <person name="Pitluck S."/>
            <person name="Copeland A."/>
            <person name="Lucas S."/>
            <person name="Nolan M."/>
            <person name="Lapidus A.L."/>
            <person name="Palumbo A.V."/>
            <person name="Wall J.D."/>
        </authorList>
    </citation>
    <scope>NUCLEOTIDE SEQUENCE [LARGE SCALE GENOMIC DNA]</scope>
    <source>
        <strain evidence="3">ATCC BAA 1058 / DSM 17464 / G20</strain>
    </source>
</reference>
<dbReference type="KEGG" id="dde:Dde_0676"/>
<dbReference type="AlphaFoldDB" id="Q315B9"/>
<dbReference type="HOGENOM" id="CLU_130332_1_2_7"/>
<evidence type="ECO:0000313" key="2">
    <source>
        <dbReference type="EMBL" id="ABB37477.2"/>
    </source>
</evidence>
<accession>Q315B9</accession>
<dbReference type="PANTHER" id="PTHR33677:SF5">
    <property type="entry name" value="TRANSCRIPTIONAL REPRESSOR FRMR"/>
    <property type="match status" value="1"/>
</dbReference>
<dbReference type="CDD" id="cd10148">
    <property type="entry name" value="CsoR-like_DUF156"/>
    <property type="match status" value="1"/>
</dbReference>
<dbReference type="Pfam" id="PF02583">
    <property type="entry name" value="Trns_repr_metal"/>
    <property type="match status" value="1"/>
</dbReference>